<dbReference type="Gene3D" id="3.30.70.360">
    <property type="match status" value="1"/>
</dbReference>
<dbReference type="Proteomes" id="UP001431572">
    <property type="component" value="Chromosome 2"/>
</dbReference>
<evidence type="ECO:0000313" key="4">
    <source>
        <dbReference type="EMBL" id="WJW69187.1"/>
    </source>
</evidence>
<dbReference type="PANTHER" id="PTHR43808">
    <property type="entry name" value="ACETYLORNITHINE DEACETYLASE"/>
    <property type="match status" value="1"/>
</dbReference>
<evidence type="ECO:0000256" key="2">
    <source>
        <dbReference type="ARBA" id="ARBA00022801"/>
    </source>
</evidence>
<dbReference type="InterPro" id="IPR011650">
    <property type="entry name" value="Peptidase_M20_dimer"/>
</dbReference>
<dbReference type="InterPro" id="IPR002933">
    <property type="entry name" value="Peptidase_M20"/>
</dbReference>
<dbReference type="RefSeq" id="WP_341471072.1">
    <property type="nucleotide sequence ID" value="NZ_CP128400.1"/>
</dbReference>
<dbReference type="Gene3D" id="3.40.630.10">
    <property type="entry name" value="Zn peptidases"/>
    <property type="match status" value="1"/>
</dbReference>
<name>A0ABY9B7Z1_9CHLR</name>
<dbReference type="InterPro" id="IPR050072">
    <property type="entry name" value="Peptidase_M20A"/>
</dbReference>
<dbReference type="EMBL" id="CP128400">
    <property type="protein sequence ID" value="WJW69187.1"/>
    <property type="molecule type" value="Genomic_DNA"/>
</dbReference>
<keyword evidence="5" id="KW-1185">Reference proteome</keyword>
<dbReference type="SUPFAM" id="SSF55031">
    <property type="entry name" value="Bacterial exopeptidase dimerisation domain"/>
    <property type="match status" value="1"/>
</dbReference>
<protein>
    <submittedName>
        <fullName evidence="4">ArgE/DapE family deacylase</fullName>
    </submittedName>
</protein>
<evidence type="ECO:0000256" key="1">
    <source>
        <dbReference type="ARBA" id="ARBA00022723"/>
    </source>
</evidence>
<feature type="domain" description="Peptidase M20 dimerisation" evidence="3">
    <location>
        <begin position="209"/>
        <end position="317"/>
    </location>
</feature>
<dbReference type="Pfam" id="PF01546">
    <property type="entry name" value="Peptidase_M20"/>
    <property type="match status" value="1"/>
</dbReference>
<gene>
    <name evidence="4" type="ORF">OZ401_002783</name>
</gene>
<dbReference type="Pfam" id="PF07687">
    <property type="entry name" value="M20_dimer"/>
    <property type="match status" value="1"/>
</dbReference>
<evidence type="ECO:0000259" key="3">
    <source>
        <dbReference type="Pfam" id="PF07687"/>
    </source>
</evidence>
<organism evidence="4 5">
    <name type="scientific">Candidatus Chlorohelix allophototropha</name>
    <dbReference type="NCBI Taxonomy" id="3003348"/>
    <lineage>
        <taxon>Bacteria</taxon>
        <taxon>Bacillati</taxon>
        <taxon>Chloroflexota</taxon>
        <taxon>Chloroflexia</taxon>
        <taxon>Candidatus Chloroheliales</taxon>
        <taxon>Candidatus Chloroheliaceae</taxon>
        <taxon>Candidatus Chlorohelix</taxon>
    </lineage>
</organism>
<dbReference type="SUPFAM" id="SSF53187">
    <property type="entry name" value="Zn-dependent exopeptidases"/>
    <property type="match status" value="1"/>
</dbReference>
<proteinExistence type="predicted"/>
<dbReference type="PANTHER" id="PTHR43808:SF25">
    <property type="entry name" value="PEPTIDASE M20 DIMERISATION DOMAIN-CONTAINING PROTEIN"/>
    <property type="match status" value="1"/>
</dbReference>
<keyword evidence="1" id="KW-0479">Metal-binding</keyword>
<sequence>MTEIKLDRLTQIALNALDIDGMVECLRNLIRIPSVTGSPAESEAQKVYDRMLRESGFETDLWQIDLPKLLADPAFPGMEVEREEAWGVVGTWGVEGGSVLILNGHMDVVPPGDLTQWKISQPFEARIANNRVYGRGACDMKSGLVCNLFAVKAIQAAGINLKGKVLLQSVVGEEDGGLGTFATLRRGYRADAAVITEPTELDIIPACAGALTFRLCLTGLSAHASMRKEGVSTIEKFWKIWQALEALETRRNTTNNPLLQKYELPYPLSLGILKAGNWSSSVPDELVAEGRLGVALGESPESARAELEETLAEVCRSDEWLKQHPVQVDWFGGQFASGQTALEHPIVKLVNEAHKAITGNDVEIYGATYGSDLRLMTGLGQIPTIHYGAGSVHNAHTPDEYVDIAELEIAAKTLILTILQFCGYEK</sequence>
<evidence type="ECO:0000313" key="5">
    <source>
        <dbReference type="Proteomes" id="UP001431572"/>
    </source>
</evidence>
<keyword evidence="2" id="KW-0378">Hydrolase</keyword>
<dbReference type="InterPro" id="IPR036264">
    <property type="entry name" value="Bact_exopeptidase_dim_dom"/>
</dbReference>
<reference evidence="4" key="1">
    <citation type="journal article" date="2024" name="Nature">
        <title>Anoxygenic phototroph of the Chloroflexota uses a type I reaction centre.</title>
        <authorList>
            <person name="Tsuji J.M."/>
            <person name="Shaw N.A."/>
            <person name="Nagashima S."/>
            <person name="Venkiteswaran J.J."/>
            <person name="Schiff S.L."/>
            <person name="Watanabe T."/>
            <person name="Fukui M."/>
            <person name="Hanada S."/>
            <person name="Tank M."/>
            <person name="Neufeld J.D."/>
        </authorList>
    </citation>
    <scope>NUCLEOTIDE SEQUENCE</scope>
    <source>
        <strain evidence="4">L227-S17</strain>
    </source>
</reference>
<accession>A0ABY9B7Z1</accession>